<dbReference type="GO" id="GO:0017057">
    <property type="term" value="F:6-phosphogluconolactonase activity"/>
    <property type="evidence" value="ECO:0007669"/>
    <property type="project" value="TreeGrafter"/>
</dbReference>
<evidence type="ECO:0000256" key="4">
    <source>
        <dbReference type="SAM" id="SignalP"/>
    </source>
</evidence>
<dbReference type="AlphaFoldDB" id="A0A9W9D064"/>
<dbReference type="InterPro" id="IPR015943">
    <property type="entry name" value="WD40/YVTN_repeat-like_dom_sf"/>
</dbReference>
<evidence type="ECO:0000313" key="5">
    <source>
        <dbReference type="EMBL" id="KAJ4394363.1"/>
    </source>
</evidence>
<dbReference type="InterPro" id="IPR019405">
    <property type="entry name" value="Lactonase_7-beta_prop"/>
</dbReference>
<dbReference type="SUPFAM" id="SSF51004">
    <property type="entry name" value="C-terminal (heme d1) domain of cytochrome cd1-nitrite reductase"/>
    <property type="match status" value="1"/>
</dbReference>
<feature type="transmembrane region" description="Helical" evidence="3">
    <location>
        <begin position="412"/>
        <end position="430"/>
    </location>
</feature>
<comment type="caution">
    <text evidence="5">The sequence shown here is derived from an EMBL/GenBank/DDBJ whole genome shotgun (WGS) entry which is preliminary data.</text>
</comment>
<keyword evidence="3" id="KW-0472">Membrane</keyword>
<comment type="similarity">
    <text evidence="1">Belongs to the cycloisomerase 2 family.</text>
</comment>
<keyword evidence="3" id="KW-1133">Transmembrane helix</keyword>
<dbReference type="PANTHER" id="PTHR30344:SF1">
    <property type="entry name" value="6-PHOSPHOGLUCONOLACTONASE"/>
    <property type="match status" value="1"/>
</dbReference>
<dbReference type="OrthoDB" id="9972196at2759"/>
<keyword evidence="6" id="KW-1185">Reference proteome</keyword>
<protein>
    <recommendedName>
        <fullName evidence="7">Isomerase YbhE</fullName>
    </recommendedName>
</protein>
<evidence type="ECO:0000256" key="2">
    <source>
        <dbReference type="SAM" id="MobiDB-lite"/>
    </source>
</evidence>
<dbReference type="PANTHER" id="PTHR30344">
    <property type="entry name" value="6-PHOSPHOGLUCONOLACTONASE-RELATED"/>
    <property type="match status" value="1"/>
</dbReference>
<feature type="chain" id="PRO_5041000735" description="Isomerase YbhE" evidence="4">
    <location>
        <begin position="21"/>
        <end position="473"/>
    </location>
</feature>
<name>A0A9W9D064_9PEZI</name>
<evidence type="ECO:0008006" key="7">
    <source>
        <dbReference type="Google" id="ProtNLM"/>
    </source>
</evidence>
<dbReference type="Gene3D" id="2.130.10.10">
    <property type="entry name" value="YVTN repeat-like/Quinoprotein amine dehydrogenase"/>
    <property type="match status" value="1"/>
</dbReference>
<evidence type="ECO:0000256" key="3">
    <source>
        <dbReference type="SAM" id="Phobius"/>
    </source>
</evidence>
<gene>
    <name evidence="5" type="ORF">N0V93_003580</name>
</gene>
<dbReference type="EMBL" id="JAPEVB010000002">
    <property type="protein sequence ID" value="KAJ4394363.1"/>
    <property type="molecule type" value="Genomic_DNA"/>
</dbReference>
<dbReference type="Pfam" id="PF10282">
    <property type="entry name" value="Lactonase"/>
    <property type="match status" value="1"/>
</dbReference>
<feature type="region of interest" description="Disordered" evidence="2">
    <location>
        <begin position="448"/>
        <end position="473"/>
    </location>
</feature>
<evidence type="ECO:0000313" key="6">
    <source>
        <dbReference type="Proteomes" id="UP001140453"/>
    </source>
</evidence>
<dbReference type="Proteomes" id="UP001140453">
    <property type="component" value="Unassembled WGS sequence"/>
</dbReference>
<dbReference type="InterPro" id="IPR011048">
    <property type="entry name" value="Haem_d1_sf"/>
</dbReference>
<accession>A0A9W9D064</accession>
<proteinExistence type="inferred from homology"/>
<keyword evidence="4" id="KW-0732">Signal</keyword>
<organism evidence="5 6">
    <name type="scientific">Gnomoniopsis smithogilvyi</name>
    <dbReference type="NCBI Taxonomy" id="1191159"/>
    <lineage>
        <taxon>Eukaryota</taxon>
        <taxon>Fungi</taxon>
        <taxon>Dikarya</taxon>
        <taxon>Ascomycota</taxon>
        <taxon>Pezizomycotina</taxon>
        <taxon>Sordariomycetes</taxon>
        <taxon>Sordariomycetidae</taxon>
        <taxon>Diaporthales</taxon>
        <taxon>Gnomoniaceae</taxon>
        <taxon>Gnomoniopsis</taxon>
    </lineage>
</organism>
<dbReference type="InterPro" id="IPR050282">
    <property type="entry name" value="Cycloisomerase_2"/>
</dbReference>
<reference evidence="5" key="1">
    <citation type="submission" date="2022-10" db="EMBL/GenBank/DDBJ databases">
        <title>Tapping the CABI collections for fungal endophytes: first genome assemblies for Collariella, Neodidymelliopsis, Ascochyta clinopodiicola, Didymella pomorum, Didymosphaeria variabile, Neocosmospora piperis and Neocucurbitaria cava.</title>
        <authorList>
            <person name="Hill R."/>
        </authorList>
    </citation>
    <scope>NUCLEOTIDE SEQUENCE</scope>
    <source>
        <strain evidence="5">IMI 355082</strain>
    </source>
</reference>
<sequence>MLLLQALEITTLFLCEFSVATLLYVTNYSENIVTLELTNTKLKVKATTPGCGDESQYLTPDFANNRLFCLDENPRKGTIVSFEVKDNGTLSRQASVETIAGPVASTLYEDGKGLAVAHFIGAGFTTFDVDTSGGTSITPIDTEVYTMAVEGPNDLRQEHPHPHDAILDPDGQFVLVPDLGTDLIQRYLVTNDGSRGLLRLAPIVVPAGSGPRHGVFVKTDDAPTYFYLLSEMGNSITGYLVSYPGYSSIELTQVYYTTIHETGGWMPNGKDVLGGEIGLSPDGNFLLVTTRTGIIFPDKMNISFTIPNLNPQNKTLMDSDPIVNFRIDHETGNLTKIQEFPAGGMVPRHFSYNNDGTMVAVVLSRDQRVMIIDRDVNTGMLTRFRAWVHVDKEPSFVLWKQSKLHHVSNERIFLISLIVLALASIPVYFYRGKLARLPDLFKQTSYKPLRQDQRDENGPDESEISEGVETAQP</sequence>
<keyword evidence="3" id="KW-0812">Transmembrane</keyword>
<evidence type="ECO:0000256" key="1">
    <source>
        <dbReference type="ARBA" id="ARBA00005564"/>
    </source>
</evidence>
<feature type="signal peptide" evidence="4">
    <location>
        <begin position="1"/>
        <end position="20"/>
    </location>
</feature>